<keyword evidence="2" id="KW-1185">Reference proteome</keyword>
<dbReference type="OMA" id="CILYKEV"/>
<evidence type="ECO:0000313" key="1">
    <source>
        <dbReference type="EMBL" id="CAD8045261.1"/>
    </source>
</evidence>
<comment type="caution">
    <text evidence="1">The sequence shown here is derived from an EMBL/GenBank/DDBJ whole genome shotgun (WGS) entry which is preliminary data.</text>
</comment>
<name>A0A8S1JSV8_PARPR</name>
<organism evidence="1 2">
    <name type="scientific">Paramecium primaurelia</name>
    <dbReference type="NCBI Taxonomy" id="5886"/>
    <lineage>
        <taxon>Eukaryota</taxon>
        <taxon>Sar</taxon>
        <taxon>Alveolata</taxon>
        <taxon>Ciliophora</taxon>
        <taxon>Intramacronucleata</taxon>
        <taxon>Oligohymenophorea</taxon>
        <taxon>Peniculida</taxon>
        <taxon>Parameciidae</taxon>
        <taxon>Paramecium</taxon>
    </lineage>
</organism>
<sequence length="364" mass="42872">MQSKQNHLYSLSHKSSKSECIKTAFIDINYSIPCINCDSFVPIADVDKHTQNCQFYQSTQSSQLKDLTASEETDIKIKKLRLSILIQAKSETNLNNKKYLMRAEELCTQLLKLQSFDEKEYRKVLDIIEEIKMITESYKGELFIQLFLERLNSLALVKSQNMKSLEKEKYQLVNNQQYQYIDNQSFKHLTHSDLQDQVQQTHGYLFSNTTNYLRQNLILRKNQITKISSEHLKKSQFDIKGEILTQMSSSQCDEEIQGTKDIQSFNNNNQRLFYQKCLNIKAQLSNNDPAQKVPLCILYKEVLNKRLPINQWDQFIQSAFDKPQQYLDFKKLNVLSQTNNFKNSIKQFTINSNFKDRYRNLQQV</sequence>
<dbReference type="Proteomes" id="UP000688137">
    <property type="component" value="Unassembled WGS sequence"/>
</dbReference>
<evidence type="ECO:0000313" key="2">
    <source>
        <dbReference type="Proteomes" id="UP000688137"/>
    </source>
</evidence>
<reference evidence="1" key="1">
    <citation type="submission" date="2021-01" db="EMBL/GenBank/DDBJ databases">
        <authorList>
            <consortium name="Genoscope - CEA"/>
            <person name="William W."/>
        </authorList>
    </citation>
    <scope>NUCLEOTIDE SEQUENCE</scope>
</reference>
<protein>
    <submittedName>
        <fullName evidence="1">Uncharacterized protein</fullName>
    </submittedName>
</protein>
<dbReference type="AlphaFoldDB" id="A0A8S1JSV8"/>
<dbReference type="EMBL" id="CAJJDM010000006">
    <property type="protein sequence ID" value="CAD8045261.1"/>
    <property type="molecule type" value="Genomic_DNA"/>
</dbReference>
<accession>A0A8S1JSV8</accession>
<proteinExistence type="predicted"/>
<gene>
    <name evidence="1" type="ORF">PPRIM_AZ9-3.1.T0090287</name>
</gene>